<evidence type="ECO:0000256" key="8">
    <source>
        <dbReference type="ARBA" id="ARBA00022960"/>
    </source>
</evidence>
<proteinExistence type="inferred from homology"/>
<keyword evidence="10 21" id="KW-1133">Transmembrane helix</keyword>
<evidence type="ECO:0000313" key="23">
    <source>
        <dbReference type="Proteomes" id="UP000231267"/>
    </source>
</evidence>
<dbReference type="PANTHER" id="PTHR30474">
    <property type="entry name" value="CELL CYCLE PROTEIN"/>
    <property type="match status" value="1"/>
</dbReference>
<keyword evidence="9" id="KW-0573">Peptidoglycan synthesis</keyword>
<dbReference type="AlphaFoldDB" id="A0A2J0LNF6"/>
<evidence type="ECO:0000256" key="5">
    <source>
        <dbReference type="ARBA" id="ARBA00022676"/>
    </source>
</evidence>
<dbReference type="GO" id="GO:0008360">
    <property type="term" value="P:regulation of cell shape"/>
    <property type="evidence" value="ECO:0007669"/>
    <property type="project" value="UniProtKB-KW"/>
</dbReference>
<dbReference type="GO" id="GO:0071555">
    <property type="term" value="P:cell wall organization"/>
    <property type="evidence" value="ECO:0007669"/>
    <property type="project" value="UniProtKB-KW"/>
</dbReference>
<reference evidence="22 23" key="1">
    <citation type="submission" date="2017-09" db="EMBL/GenBank/DDBJ databases">
        <title>Depth-based differentiation of microbial function through sediment-hosted aquifers and enrichment of novel symbionts in the deep terrestrial subsurface.</title>
        <authorList>
            <person name="Probst A.J."/>
            <person name="Ladd B."/>
            <person name="Jarett J.K."/>
            <person name="Geller-Mcgrath D.E."/>
            <person name="Sieber C.M."/>
            <person name="Emerson J.B."/>
            <person name="Anantharaman K."/>
            <person name="Thomas B.C."/>
            <person name="Malmstrom R."/>
            <person name="Stieglmeier M."/>
            <person name="Klingl A."/>
            <person name="Woyke T."/>
            <person name="Ryan C.M."/>
            <person name="Banfield J.F."/>
        </authorList>
    </citation>
    <scope>NUCLEOTIDE SEQUENCE [LARGE SCALE GENOMIC DNA]</scope>
    <source>
        <strain evidence="22">CG12_big_fil_rev_8_21_14_0_65_43_15</strain>
    </source>
</reference>
<dbReference type="NCBIfam" id="TIGR02614">
    <property type="entry name" value="ftsW"/>
    <property type="match status" value="1"/>
</dbReference>
<evidence type="ECO:0000256" key="13">
    <source>
        <dbReference type="ARBA" id="ARBA00023316"/>
    </source>
</evidence>
<keyword evidence="4" id="KW-0132">Cell division</keyword>
<dbReference type="GO" id="GO:0015648">
    <property type="term" value="F:lipid-linked peptidoglycan transporter activity"/>
    <property type="evidence" value="ECO:0007669"/>
    <property type="project" value="TreeGrafter"/>
</dbReference>
<evidence type="ECO:0000256" key="7">
    <source>
        <dbReference type="ARBA" id="ARBA00022692"/>
    </source>
</evidence>
<sequence length="365" mass="40246">MRKSRIVIFMITCMLLAVGIVMIYSASAIFAYERYHDSCYFLKRHMLYLLIGFLGAVGVMSFDYRKLKVLARPLLLATILLLILVLMPGIGKEAGGARRWFKFFNMSFQPSEFAKLAIIVYLADFLSRKQNCIKDFFYGFLPSAIALGAVSIFVLLQPDLGTAISLASIGLTMYFASGIRMIYMLWAFLLSVPALYAMIFNVAYRRRRILAFLNPWLDPRGVGFQIVQSFIALGSGGLLGVGLGKSQQKLFYLPASHTDFIFSIIGEELGLIGALVVILLFVFFILNGARIAFKAQDLFGQFIALGVIAKISFEAAVNIGVSIGCLPTKGLPLPFVSYGGSALIFNMIAVGLLLNVGKARPNERV</sequence>
<evidence type="ECO:0000256" key="21">
    <source>
        <dbReference type="SAM" id="Phobius"/>
    </source>
</evidence>
<feature type="transmembrane region" description="Helical" evidence="21">
    <location>
        <begin position="272"/>
        <end position="293"/>
    </location>
</feature>
<comment type="similarity">
    <text evidence="16">Belongs to the SEDS family. FtsW subfamily.</text>
</comment>
<feature type="transmembrane region" description="Helical" evidence="21">
    <location>
        <begin position="183"/>
        <end position="204"/>
    </location>
</feature>
<comment type="catalytic activity">
    <reaction evidence="20">
        <text>[GlcNAc-(1-&gt;4)-Mur2Ac(oyl-L-Ala-gamma-D-Glu-L-Lys-D-Ala-D-Ala)](n)-di-trans,octa-cis-undecaprenyl diphosphate + beta-D-GlcNAc-(1-&gt;4)-Mur2Ac(oyl-L-Ala-gamma-D-Glu-L-Lys-D-Ala-D-Ala)-di-trans,octa-cis-undecaprenyl diphosphate = [GlcNAc-(1-&gt;4)-Mur2Ac(oyl-L-Ala-gamma-D-Glu-L-Lys-D-Ala-D-Ala)](n+1)-di-trans,octa-cis-undecaprenyl diphosphate + di-trans,octa-cis-undecaprenyl diphosphate + H(+)</text>
        <dbReference type="Rhea" id="RHEA:23708"/>
        <dbReference type="Rhea" id="RHEA-COMP:9602"/>
        <dbReference type="Rhea" id="RHEA-COMP:9603"/>
        <dbReference type="ChEBI" id="CHEBI:15378"/>
        <dbReference type="ChEBI" id="CHEBI:58405"/>
        <dbReference type="ChEBI" id="CHEBI:60033"/>
        <dbReference type="ChEBI" id="CHEBI:78435"/>
        <dbReference type="EC" id="2.4.99.28"/>
    </reaction>
</comment>
<name>A0A2J0LNF6_9BACT</name>
<evidence type="ECO:0000256" key="6">
    <source>
        <dbReference type="ARBA" id="ARBA00022679"/>
    </source>
</evidence>
<dbReference type="EMBL" id="PFGP01000098">
    <property type="protein sequence ID" value="PIW66266.1"/>
    <property type="molecule type" value="Genomic_DNA"/>
</dbReference>
<feature type="transmembrane region" description="Helical" evidence="21">
    <location>
        <begin position="74"/>
        <end position="91"/>
    </location>
</feature>
<dbReference type="Proteomes" id="UP000231267">
    <property type="component" value="Unassembled WGS sequence"/>
</dbReference>
<protein>
    <recommendedName>
        <fullName evidence="17">Probable peptidoglycan glycosyltransferase FtsW</fullName>
        <ecNumber evidence="19">2.4.99.28</ecNumber>
    </recommendedName>
    <alternativeName>
        <fullName evidence="18">Cell division protein FtsW</fullName>
    </alternativeName>
    <alternativeName>
        <fullName evidence="15">Cell wall polymerase</fullName>
    </alternativeName>
    <alternativeName>
        <fullName evidence="14">Peptidoglycan polymerase</fullName>
    </alternativeName>
</protein>
<dbReference type="GO" id="GO:0009252">
    <property type="term" value="P:peptidoglycan biosynthetic process"/>
    <property type="evidence" value="ECO:0007669"/>
    <property type="project" value="UniProtKB-KW"/>
</dbReference>
<keyword evidence="11 21" id="KW-0472">Membrane</keyword>
<feature type="transmembrane region" description="Helical" evidence="21">
    <location>
        <begin position="302"/>
        <end position="323"/>
    </location>
</feature>
<evidence type="ECO:0000256" key="10">
    <source>
        <dbReference type="ARBA" id="ARBA00022989"/>
    </source>
</evidence>
<keyword evidence="5" id="KW-0328">Glycosyltransferase</keyword>
<dbReference type="GO" id="GO:0005886">
    <property type="term" value="C:plasma membrane"/>
    <property type="evidence" value="ECO:0007669"/>
    <property type="project" value="UniProtKB-SubCell"/>
</dbReference>
<keyword evidence="8" id="KW-0133">Cell shape</keyword>
<evidence type="ECO:0000256" key="1">
    <source>
        <dbReference type="ARBA" id="ARBA00004651"/>
    </source>
</evidence>
<evidence type="ECO:0000256" key="17">
    <source>
        <dbReference type="ARBA" id="ARBA00041185"/>
    </source>
</evidence>
<evidence type="ECO:0000256" key="18">
    <source>
        <dbReference type="ARBA" id="ARBA00041418"/>
    </source>
</evidence>
<feature type="transmembrane region" description="Helical" evidence="21">
    <location>
        <begin position="335"/>
        <end position="356"/>
    </location>
</feature>
<feature type="transmembrane region" description="Helical" evidence="21">
    <location>
        <begin position="7"/>
        <end position="32"/>
    </location>
</feature>
<evidence type="ECO:0000256" key="20">
    <source>
        <dbReference type="ARBA" id="ARBA00049902"/>
    </source>
</evidence>
<evidence type="ECO:0000256" key="19">
    <source>
        <dbReference type="ARBA" id="ARBA00044770"/>
    </source>
</evidence>
<dbReference type="GO" id="GO:0032153">
    <property type="term" value="C:cell division site"/>
    <property type="evidence" value="ECO:0007669"/>
    <property type="project" value="TreeGrafter"/>
</dbReference>
<keyword evidence="3" id="KW-1003">Cell membrane</keyword>
<feature type="transmembrane region" description="Helical" evidence="21">
    <location>
        <begin position="103"/>
        <end position="123"/>
    </location>
</feature>
<accession>A0A2J0LNF6</accession>
<dbReference type="InterPro" id="IPR013437">
    <property type="entry name" value="FtsW"/>
</dbReference>
<dbReference type="GO" id="GO:0051301">
    <property type="term" value="P:cell division"/>
    <property type="evidence" value="ECO:0007669"/>
    <property type="project" value="UniProtKB-KW"/>
</dbReference>
<comment type="pathway">
    <text evidence="2">Cell wall biogenesis; peptidoglycan biosynthesis.</text>
</comment>
<comment type="caution">
    <text evidence="22">The sequence shown here is derived from an EMBL/GenBank/DDBJ whole genome shotgun (WGS) entry which is preliminary data.</text>
</comment>
<comment type="subcellular location">
    <subcellularLocation>
        <location evidence="1">Cell membrane</location>
        <topology evidence="1">Multi-pass membrane protein</topology>
    </subcellularLocation>
</comment>
<evidence type="ECO:0000256" key="3">
    <source>
        <dbReference type="ARBA" id="ARBA00022475"/>
    </source>
</evidence>
<organism evidence="22 23">
    <name type="scientific">Candidatus Taenaricola geysiri</name>
    <dbReference type="NCBI Taxonomy" id="1974752"/>
    <lineage>
        <taxon>Bacteria</taxon>
        <taxon>Pseudomonadati</taxon>
        <taxon>Candidatus Omnitrophota</taxon>
        <taxon>Candidatus Taenaricola</taxon>
    </lineage>
</organism>
<evidence type="ECO:0000256" key="9">
    <source>
        <dbReference type="ARBA" id="ARBA00022984"/>
    </source>
</evidence>
<evidence type="ECO:0000256" key="16">
    <source>
        <dbReference type="ARBA" id="ARBA00038053"/>
    </source>
</evidence>
<evidence type="ECO:0000256" key="2">
    <source>
        <dbReference type="ARBA" id="ARBA00004752"/>
    </source>
</evidence>
<keyword evidence="7 21" id="KW-0812">Transmembrane</keyword>
<keyword evidence="12" id="KW-0131">Cell cycle</keyword>
<keyword evidence="13" id="KW-0961">Cell wall biogenesis/degradation</keyword>
<dbReference type="InterPro" id="IPR001182">
    <property type="entry name" value="FtsW/RodA"/>
</dbReference>
<feature type="transmembrane region" description="Helical" evidence="21">
    <location>
        <begin position="44"/>
        <end position="62"/>
    </location>
</feature>
<dbReference type="Pfam" id="PF01098">
    <property type="entry name" value="FTSW_RODA_SPOVE"/>
    <property type="match status" value="1"/>
</dbReference>
<evidence type="ECO:0000256" key="11">
    <source>
        <dbReference type="ARBA" id="ARBA00023136"/>
    </source>
</evidence>
<feature type="transmembrane region" description="Helical" evidence="21">
    <location>
        <begin position="224"/>
        <end position="243"/>
    </location>
</feature>
<dbReference type="EC" id="2.4.99.28" evidence="19"/>
<gene>
    <name evidence="22" type="primary">ftsW</name>
    <name evidence="22" type="ORF">COW11_04265</name>
</gene>
<dbReference type="GO" id="GO:0008955">
    <property type="term" value="F:peptidoglycan glycosyltransferase activity"/>
    <property type="evidence" value="ECO:0007669"/>
    <property type="project" value="UniProtKB-EC"/>
</dbReference>
<evidence type="ECO:0000256" key="14">
    <source>
        <dbReference type="ARBA" id="ARBA00032370"/>
    </source>
</evidence>
<evidence type="ECO:0000256" key="4">
    <source>
        <dbReference type="ARBA" id="ARBA00022618"/>
    </source>
</evidence>
<keyword evidence="6" id="KW-0808">Transferase</keyword>
<feature type="transmembrane region" description="Helical" evidence="21">
    <location>
        <begin position="135"/>
        <end position="154"/>
    </location>
</feature>
<evidence type="ECO:0000256" key="15">
    <source>
        <dbReference type="ARBA" id="ARBA00033270"/>
    </source>
</evidence>
<dbReference type="PANTHER" id="PTHR30474:SF2">
    <property type="entry name" value="PEPTIDOGLYCAN GLYCOSYLTRANSFERASE FTSW-RELATED"/>
    <property type="match status" value="1"/>
</dbReference>
<evidence type="ECO:0000256" key="12">
    <source>
        <dbReference type="ARBA" id="ARBA00023306"/>
    </source>
</evidence>
<evidence type="ECO:0000313" key="22">
    <source>
        <dbReference type="EMBL" id="PIW66266.1"/>
    </source>
</evidence>